<name>A0ABN9PXC5_9DINO</name>
<feature type="region of interest" description="Disordered" evidence="1">
    <location>
        <begin position="34"/>
        <end position="103"/>
    </location>
</feature>
<evidence type="ECO:0000313" key="2">
    <source>
        <dbReference type="EMBL" id="CAK0797944.1"/>
    </source>
</evidence>
<proteinExistence type="predicted"/>
<dbReference type="Proteomes" id="UP001189429">
    <property type="component" value="Unassembled WGS sequence"/>
</dbReference>
<dbReference type="EMBL" id="CAUYUJ010001850">
    <property type="protein sequence ID" value="CAK0797944.1"/>
    <property type="molecule type" value="Genomic_DNA"/>
</dbReference>
<evidence type="ECO:0000313" key="3">
    <source>
        <dbReference type="Proteomes" id="UP001189429"/>
    </source>
</evidence>
<organism evidence="2 3">
    <name type="scientific">Prorocentrum cordatum</name>
    <dbReference type="NCBI Taxonomy" id="2364126"/>
    <lineage>
        <taxon>Eukaryota</taxon>
        <taxon>Sar</taxon>
        <taxon>Alveolata</taxon>
        <taxon>Dinophyceae</taxon>
        <taxon>Prorocentrales</taxon>
        <taxon>Prorocentraceae</taxon>
        <taxon>Prorocentrum</taxon>
    </lineage>
</organism>
<reference evidence="2" key="1">
    <citation type="submission" date="2023-10" db="EMBL/GenBank/DDBJ databases">
        <authorList>
            <person name="Chen Y."/>
            <person name="Shah S."/>
            <person name="Dougan E. K."/>
            <person name="Thang M."/>
            <person name="Chan C."/>
        </authorList>
    </citation>
    <scope>NUCLEOTIDE SEQUENCE [LARGE SCALE GENOMIC DNA]</scope>
</reference>
<comment type="caution">
    <text evidence="2">The sequence shown here is derived from an EMBL/GenBank/DDBJ whole genome shotgun (WGS) entry which is preliminary data.</text>
</comment>
<feature type="non-terminal residue" evidence="2">
    <location>
        <position position="103"/>
    </location>
</feature>
<accession>A0ABN9PXC5</accession>
<sequence length="103" mass="10593">PLGSARCLGAAALARPGAAGEHAYVRGCRGILGQRREGVRAQPPRGGREVHGAAHAAAEQRHTGPRGTPLRPPAAALHGREPRDGAAQARGLGPREAPEPRGR</sequence>
<feature type="compositionally biased region" description="Basic and acidic residues" evidence="1">
    <location>
        <begin position="46"/>
        <end position="62"/>
    </location>
</feature>
<feature type="non-terminal residue" evidence="2">
    <location>
        <position position="1"/>
    </location>
</feature>
<keyword evidence="3" id="KW-1185">Reference proteome</keyword>
<gene>
    <name evidence="2" type="ORF">PCOR1329_LOCUS6872</name>
</gene>
<evidence type="ECO:0000256" key="1">
    <source>
        <dbReference type="SAM" id="MobiDB-lite"/>
    </source>
</evidence>
<protein>
    <submittedName>
        <fullName evidence="2">Uncharacterized protein</fullName>
    </submittedName>
</protein>